<name>A0AAW1SSU0_9CHLO</name>
<evidence type="ECO:0000256" key="5">
    <source>
        <dbReference type="ARBA" id="ARBA00022771"/>
    </source>
</evidence>
<dbReference type="GO" id="GO:0061733">
    <property type="term" value="F:protein-lysine-acetyltransferase activity"/>
    <property type="evidence" value="ECO:0007669"/>
    <property type="project" value="TreeGrafter"/>
</dbReference>
<comment type="subcellular location">
    <subcellularLocation>
        <location evidence="1">Nucleus</location>
    </subcellularLocation>
</comment>
<proteinExistence type="inferred from homology"/>
<organism evidence="12 13">
    <name type="scientific">Apatococcus fuscideae</name>
    <dbReference type="NCBI Taxonomy" id="2026836"/>
    <lineage>
        <taxon>Eukaryota</taxon>
        <taxon>Viridiplantae</taxon>
        <taxon>Chlorophyta</taxon>
        <taxon>core chlorophytes</taxon>
        <taxon>Trebouxiophyceae</taxon>
        <taxon>Chlorellales</taxon>
        <taxon>Chlorellaceae</taxon>
        <taxon>Apatococcus</taxon>
    </lineage>
</organism>
<keyword evidence="7" id="KW-0539">Nucleus</keyword>
<comment type="similarity">
    <text evidence="2">Belongs to the acetyltransferase family. ECO subfamily.</text>
</comment>
<evidence type="ECO:0000259" key="10">
    <source>
        <dbReference type="Pfam" id="PF13878"/>
    </source>
</evidence>
<keyword evidence="4" id="KW-0479">Metal-binding</keyword>
<gene>
    <name evidence="12" type="ORF">WJX84_008140</name>
</gene>
<accession>A0AAW1SSU0</accession>
<evidence type="ECO:0000256" key="2">
    <source>
        <dbReference type="ARBA" id="ARBA00005816"/>
    </source>
</evidence>
<dbReference type="Proteomes" id="UP001485043">
    <property type="component" value="Unassembled WGS sequence"/>
</dbReference>
<evidence type="ECO:0000259" key="11">
    <source>
        <dbReference type="Pfam" id="PF13880"/>
    </source>
</evidence>
<reference evidence="12 13" key="1">
    <citation type="journal article" date="2024" name="Nat. Commun.">
        <title>Phylogenomics reveals the evolutionary origins of lichenization in chlorophyte algae.</title>
        <authorList>
            <person name="Puginier C."/>
            <person name="Libourel C."/>
            <person name="Otte J."/>
            <person name="Skaloud P."/>
            <person name="Haon M."/>
            <person name="Grisel S."/>
            <person name="Petersen M."/>
            <person name="Berrin J.G."/>
            <person name="Delaux P.M."/>
            <person name="Dal Grande F."/>
            <person name="Keller J."/>
        </authorList>
    </citation>
    <scope>NUCLEOTIDE SEQUENCE [LARGE SCALE GENOMIC DNA]</scope>
    <source>
        <strain evidence="12 13">SAG 2523</strain>
    </source>
</reference>
<evidence type="ECO:0000256" key="8">
    <source>
        <dbReference type="ARBA" id="ARBA00023306"/>
    </source>
</evidence>
<dbReference type="Pfam" id="PF13880">
    <property type="entry name" value="Acetyltransf_13"/>
    <property type="match status" value="1"/>
</dbReference>
<keyword evidence="6" id="KW-0862">Zinc</keyword>
<dbReference type="Pfam" id="PF13878">
    <property type="entry name" value="zf-C2H2_3"/>
    <property type="match status" value="1"/>
</dbReference>
<dbReference type="GO" id="GO:0005634">
    <property type="term" value="C:nucleus"/>
    <property type="evidence" value="ECO:0007669"/>
    <property type="project" value="UniProtKB-SubCell"/>
</dbReference>
<keyword evidence="8" id="KW-0131">Cell cycle</keyword>
<dbReference type="GO" id="GO:0007064">
    <property type="term" value="P:mitotic sister chromatid cohesion"/>
    <property type="evidence" value="ECO:0007669"/>
    <property type="project" value="TreeGrafter"/>
</dbReference>
<dbReference type="AlphaFoldDB" id="A0AAW1SSU0"/>
<evidence type="ECO:0000256" key="1">
    <source>
        <dbReference type="ARBA" id="ARBA00004123"/>
    </source>
</evidence>
<evidence type="ECO:0000256" key="9">
    <source>
        <dbReference type="ARBA" id="ARBA00023315"/>
    </source>
</evidence>
<dbReference type="EMBL" id="JALJOV010001064">
    <property type="protein sequence ID" value="KAK9855187.1"/>
    <property type="molecule type" value="Genomic_DNA"/>
</dbReference>
<protein>
    <recommendedName>
        <fullName evidence="14">N-acetyltransferase ESCO2</fullName>
    </recommendedName>
</protein>
<dbReference type="InterPro" id="IPR028005">
    <property type="entry name" value="AcTrfase_ESCO_Znf_dom"/>
</dbReference>
<feature type="domain" description="N-acetyltransferase ESCO zinc-finger" evidence="10">
    <location>
        <begin position="16"/>
        <end position="53"/>
    </location>
</feature>
<keyword evidence="5" id="KW-0863">Zinc-finger</keyword>
<dbReference type="PANTHER" id="PTHR45884">
    <property type="entry name" value="N-ACETYLTRANSFERASE ECO"/>
    <property type="match status" value="1"/>
</dbReference>
<dbReference type="PANTHER" id="PTHR45884:SF2">
    <property type="entry name" value="N-ACETYLTRANSFERASE ECO"/>
    <property type="match status" value="1"/>
</dbReference>
<dbReference type="GO" id="GO:0008270">
    <property type="term" value="F:zinc ion binding"/>
    <property type="evidence" value="ECO:0007669"/>
    <property type="project" value="UniProtKB-KW"/>
</dbReference>
<evidence type="ECO:0008006" key="14">
    <source>
        <dbReference type="Google" id="ProtNLM"/>
    </source>
</evidence>
<keyword evidence="13" id="KW-1185">Reference proteome</keyword>
<evidence type="ECO:0000256" key="7">
    <source>
        <dbReference type="ARBA" id="ARBA00023242"/>
    </source>
</evidence>
<evidence type="ECO:0000313" key="12">
    <source>
        <dbReference type="EMBL" id="KAK9855187.1"/>
    </source>
</evidence>
<feature type="domain" description="N-acetyltransferase ESCO acetyl-transferase" evidence="11">
    <location>
        <begin position="129"/>
        <end position="190"/>
    </location>
</feature>
<evidence type="ECO:0000256" key="4">
    <source>
        <dbReference type="ARBA" id="ARBA00022723"/>
    </source>
</evidence>
<dbReference type="GO" id="GO:0000785">
    <property type="term" value="C:chromatin"/>
    <property type="evidence" value="ECO:0007669"/>
    <property type="project" value="TreeGrafter"/>
</dbReference>
<keyword evidence="3" id="KW-0808">Transferase</keyword>
<sequence>MVAPAVVSVSGLRQKLHLDFGQADFSVKSCSICRMQYAPGEPKDERTHAAYHAAVLTGIRFQGWQTERVVRHCPGGSRILLVQQADPPAHWRKVREVTKFMEEQLGFAATWIMSVPAPIFLRSSRRVIASCGVRAIWVSRLCARQGIATMLLDAARCSCIPGYIMPKGELAFSNLSEDGMGLASSYSGVEGIIQIYEAG</sequence>
<evidence type="ECO:0000313" key="13">
    <source>
        <dbReference type="Proteomes" id="UP001485043"/>
    </source>
</evidence>
<dbReference type="InterPro" id="IPR028009">
    <property type="entry name" value="ESCO_Acetyltransf_dom"/>
</dbReference>
<evidence type="ECO:0000256" key="6">
    <source>
        <dbReference type="ARBA" id="ARBA00022833"/>
    </source>
</evidence>
<evidence type="ECO:0000256" key="3">
    <source>
        <dbReference type="ARBA" id="ARBA00022679"/>
    </source>
</evidence>
<keyword evidence="9" id="KW-0012">Acyltransferase</keyword>
<comment type="caution">
    <text evidence="12">The sequence shown here is derived from an EMBL/GenBank/DDBJ whole genome shotgun (WGS) entry which is preliminary data.</text>
</comment>